<reference evidence="2 3" key="1">
    <citation type="submission" date="2020-04" db="EMBL/GenBank/DDBJ databases">
        <title>Perkinsus chesapeaki whole genome sequence.</title>
        <authorList>
            <person name="Bogema D.R."/>
        </authorList>
    </citation>
    <scope>NUCLEOTIDE SEQUENCE [LARGE SCALE GENOMIC DNA]</scope>
    <source>
        <strain evidence="2">ATCC PRA-425</strain>
    </source>
</reference>
<organism evidence="2 3">
    <name type="scientific">Perkinsus chesapeaki</name>
    <name type="common">Clam parasite</name>
    <name type="synonym">Perkinsus andrewsi</name>
    <dbReference type="NCBI Taxonomy" id="330153"/>
    <lineage>
        <taxon>Eukaryota</taxon>
        <taxon>Sar</taxon>
        <taxon>Alveolata</taxon>
        <taxon>Perkinsozoa</taxon>
        <taxon>Perkinsea</taxon>
        <taxon>Perkinsida</taxon>
        <taxon>Perkinsidae</taxon>
        <taxon>Perkinsus</taxon>
    </lineage>
</organism>
<name>A0A7J6KMQ9_PERCH</name>
<feature type="non-terminal residue" evidence="2">
    <location>
        <position position="178"/>
    </location>
</feature>
<dbReference type="SUPFAM" id="SSF56112">
    <property type="entry name" value="Protein kinase-like (PK-like)"/>
    <property type="match status" value="1"/>
</dbReference>
<dbReference type="PROSITE" id="PS50011">
    <property type="entry name" value="PROTEIN_KINASE_DOM"/>
    <property type="match status" value="1"/>
</dbReference>
<feature type="domain" description="Protein kinase" evidence="1">
    <location>
        <begin position="1"/>
        <end position="178"/>
    </location>
</feature>
<dbReference type="PROSITE" id="PS00108">
    <property type="entry name" value="PROTEIN_KINASE_ST"/>
    <property type="match status" value="1"/>
</dbReference>
<dbReference type="GO" id="GO:0004672">
    <property type="term" value="F:protein kinase activity"/>
    <property type="evidence" value="ECO:0007669"/>
    <property type="project" value="InterPro"/>
</dbReference>
<dbReference type="EMBL" id="JAAPAO010001906">
    <property type="protein sequence ID" value="KAF4648595.1"/>
    <property type="molecule type" value="Genomic_DNA"/>
</dbReference>
<sequence>FSKDELGRLVVALLETLFVVHYKDLVHLDIKPGNFMLTQDGKLKIIDLDGAVPAGSLVDPDNSLVAFTAAGNVSILFVRNLICCNRVNVEWGSSPITYLFIWEKRMHALKSLICRLTPFLGSGSEAEQWSTYCSPELARSVIRLEKELHGQAGCTATFEASRKMDVWSLGVTICELFN</sequence>
<dbReference type="Proteomes" id="UP000591131">
    <property type="component" value="Unassembled WGS sequence"/>
</dbReference>
<keyword evidence="3" id="KW-1185">Reference proteome</keyword>
<dbReference type="GO" id="GO:0005524">
    <property type="term" value="F:ATP binding"/>
    <property type="evidence" value="ECO:0007669"/>
    <property type="project" value="InterPro"/>
</dbReference>
<dbReference type="OrthoDB" id="346916at2759"/>
<accession>A0A7J6KMQ9</accession>
<dbReference type="AlphaFoldDB" id="A0A7J6KMQ9"/>
<feature type="non-terminal residue" evidence="2">
    <location>
        <position position="1"/>
    </location>
</feature>
<gene>
    <name evidence="2" type="ORF">FOL47_003039</name>
</gene>
<dbReference type="InterPro" id="IPR011009">
    <property type="entry name" value="Kinase-like_dom_sf"/>
</dbReference>
<evidence type="ECO:0000313" key="2">
    <source>
        <dbReference type="EMBL" id="KAF4648595.1"/>
    </source>
</evidence>
<dbReference type="InterPro" id="IPR008271">
    <property type="entry name" value="Ser/Thr_kinase_AS"/>
</dbReference>
<dbReference type="Pfam" id="PF00069">
    <property type="entry name" value="Pkinase"/>
    <property type="match status" value="1"/>
</dbReference>
<proteinExistence type="predicted"/>
<evidence type="ECO:0000313" key="3">
    <source>
        <dbReference type="Proteomes" id="UP000591131"/>
    </source>
</evidence>
<dbReference type="InterPro" id="IPR000719">
    <property type="entry name" value="Prot_kinase_dom"/>
</dbReference>
<dbReference type="Gene3D" id="1.10.510.10">
    <property type="entry name" value="Transferase(Phosphotransferase) domain 1"/>
    <property type="match status" value="1"/>
</dbReference>
<evidence type="ECO:0000259" key="1">
    <source>
        <dbReference type="PROSITE" id="PS50011"/>
    </source>
</evidence>
<protein>
    <recommendedName>
        <fullName evidence="1">Protein kinase domain-containing protein</fullName>
    </recommendedName>
</protein>
<comment type="caution">
    <text evidence="2">The sequence shown here is derived from an EMBL/GenBank/DDBJ whole genome shotgun (WGS) entry which is preliminary data.</text>
</comment>